<feature type="region of interest" description="Disordered" evidence="1">
    <location>
        <begin position="1"/>
        <end position="21"/>
    </location>
</feature>
<feature type="compositionally biased region" description="Polar residues" evidence="1">
    <location>
        <begin position="38"/>
        <end position="61"/>
    </location>
</feature>
<dbReference type="AlphaFoldDB" id="A0A9D4MNP9"/>
<name>A0A9D4MNP9_DREPO</name>
<evidence type="ECO:0000256" key="1">
    <source>
        <dbReference type="SAM" id="MobiDB-lite"/>
    </source>
</evidence>
<organism evidence="2 3">
    <name type="scientific">Dreissena polymorpha</name>
    <name type="common">Zebra mussel</name>
    <name type="synonym">Mytilus polymorpha</name>
    <dbReference type="NCBI Taxonomy" id="45954"/>
    <lineage>
        <taxon>Eukaryota</taxon>
        <taxon>Metazoa</taxon>
        <taxon>Spiralia</taxon>
        <taxon>Lophotrochozoa</taxon>
        <taxon>Mollusca</taxon>
        <taxon>Bivalvia</taxon>
        <taxon>Autobranchia</taxon>
        <taxon>Heteroconchia</taxon>
        <taxon>Euheterodonta</taxon>
        <taxon>Imparidentia</taxon>
        <taxon>Neoheterodontei</taxon>
        <taxon>Myida</taxon>
        <taxon>Dreissenoidea</taxon>
        <taxon>Dreissenidae</taxon>
        <taxon>Dreissena</taxon>
    </lineage>
</organism>
<evidence type="ECO:0000313" key="3">
    <source>
        <dbReference type="Proteomes" id="UP000828390"/>
    </source>
</evidence>
<keyword evidence="3" id="KW-1185">Reference proteome</keyword>
<reference evidence="2" key="2">
    <citation type="submission" date="2020-11" db="EMBL/GenBank/DDBJ databases">
        <authorList>
            <person name="McCartney M.A."/>
            <person name="Auch B."/>
            <person name="Kono T."/>
            <person name="Mallez S."/>
            <person name="Becker A."/>
            <person name="Gohl D.M."/>
            <person name="Silverstein K.A.T."/>
            <person name="Koren S."/>
            <person name="Bechman K.B."/>
            <person name="Herman A."/>
            <person name="Abrahante J.E."/>
            <person name="Garbe J."/>
        </authorList>
    </citation>
    <scope>NUCLEOTIDE SEQUENCE</scope>
    <source>
        <strain evidence="2">Duluth1</strain>
        <tissue evidence="2">Whole animal</tissue>
    </source>
</reference>
<dbReference type="EMBL" id="JAIWYP010000001">
    <property type="protein sequence ID" value="KAH3878831.1"/>
    <property type="molecule type" value="Genomic_DNA"/>
</dbReference>
<evidence type="ECO:0000313" key="2">
    <source>
        <dbReference type="EMBL" id="KAH3878831.1"/>
    </source>
</evidence>
<reference evidence="2" key="1">
    <citation type="journal article" date="2019" name="bioRxiv">
        <title>The Genome of the Zebra Mussel, Dreissena polymorpha: A Resource for Invasive Species Research.</title>
        <authorList>
            <person name="McCartney M.A."/>
            <person name="Auch B."/>
            <person name="Kono T."/>
            <person name="Mallez S."/>
            <person name="Zhang Y."/>
            <person name="Obille A."/>
            <person name="Becker A."/>
            <person name="Abrahante J.E."/>
            <person name="Garbe J."/>
            <person name="Badalamenti J.P."/>
            <person name="Herman A."/>
            <person name="Mangelson H."/>
            <person name="Liachko I."/>
            <person name="Sullivan S."/>
            <person name="Sone E.D."/>
            <person name="Koren S."/>
            <person name="Silverstein K.A.T."/>
            <person name="Beckman K.B."/>
            <person name="Gohl D.M."/>
        </authorList>
    </citation>
    <scope>NUCLEOTIDE SEQUENCE</scope>
    <source>
        <strain evidence="2">Duluth1</strain>
        <tissue evidence="2">Whole animal</tissue>
    </source>
</reference>
<accession>A0A9D4MNP9</accession>
<feature type="region of interest" description="Disordered" evidence="1">
    <location>
        <begin position="37"/>
        <end position="61"/>
    </location>
</feature>
<proteinExistence type="predicted"/>
<protein>
    <submittedName>
        <fullName evidence="2">Uncharacterized protein</fullName>
    </submittedName>
</protein>
<comment type="caution">
    <text evidence="2">The sequence shown here is derived from an EMBL/GenBank/DDBJ whole genome shotgun (WGS) entry which is preliminary data.</text>
</comment>
<gene>
    <name evidence="2" type="ORF">DPMN_002731</name>
</gene>
<sequence length="112" mass="12611">MINLSSDNHLVDGPTDRPTDMSKAIYPLFFSKAMERQLAQTDRQTDQPTNRQGKNNMSPTTIFFHPATFIGGFEPPNAIHAIRPDLGGTIFHWAENCPLTFFYRAENCPPAD</sequence>
<dbReference type="Proteomes" id="UP000828390">
    <property type="component" value="Unassembled WGS sequence"/>
</dbReference>